<dbReference type="InterPro" id="IPR036567">
    <property type="entry name" value="RHF-like"/>
</dbReference>
<reference evidence="1" key="1">
    <citation type="journal article" date="2014" name="Science">
        <title>Marine tubeworm metamorphosis induced by arrays of bacterial phage tail-like structures.</title>
        <authorList>
            <person name="Shikuma N.J."/>
            <person name="Pilhofer M."/>
            <person name="Weiss G.L."/>
            <person name="Hadfield M.G."/>
            <person name="Jensen G.J."/>
            <person name="Newman D.K."/>
        </authorList>
    </citation>
    <scope>NUCLEOTIDE SEQUENCE</scope>
    <source>
        <strain evidence="1">HI1</strain>
    </source>
</reference>
<dbReference type="Gene3D" id="3.30.160.100">
    <property type="entry name" value="Ribosome hibernation promotion factor-like"/>
    <property type="match status" value="1"/>
</dbReference>
<proteinExistence type="predicted"/>
<organism evidence="1">
    <name type="scientific">Pseudoalteromonas luteoviolacea</name>
    <dbReference type="NCBI Taxonomy" id="43657"/>
    <lineage>
        <taxon>Bacteria</taxon>
        <taxon>Pseudomonadati</taxon>
        <taxon>Pseudomonadota</taxon>
        <taxon>Gammaproteobacteria</taxon>
        <taxon>Alteromonadales</taxon>
        <taxon>Pseudoalteromonadaceae</taxon>
        <taxon>Pseudoalteromonas</taxon>
    </lineage>
</organism>
<sequence>MSEVKDMKLNLRMTGKAIGSAAKAKASKIVSDQLLKYVANIRKVKVHIDEVPSKFHGTLTQCSIEVLLPGLPSISVKAKGKNLVQAISRAVSNSETVLTQKLC</sequence>
<accession>A0A023PZ47</accession>
<dbReference type="EMBL" id="KF724688">
    <property type="protein sequence ID" value="AHX39879.1"/>
    <property type="molecule type" value="Genomic_DNA"/>
</dbReference>
<evidence type="ECO:0000313" key="1">
    <source>
        <dbReference type="EMBL" id="AHX39879.1"/>
    </source>
</evidence>
<dbReference type="SUPFAM" id="SSF69754">
    <property type="entry name" value="Ribosome binding protein Y (YfiA homologue)"/>
    <property type="match status" value="1"/>
</dbReference>
<protein>
    <submittedName>
        <fullName evidence="1">Uncharacterized protein</fullName>
    </submittedName>
</protein>
<dbReference type="AlphaFoldDB" id="A0A023PZ47"/>
<name>A0A023PZ47_9GAMM</name>